<evidence type="ECO:0000313" key="3">
    <source>
        <dbReference type="WBParaSite" id="jg13752"/>
    </source>
</evidence>
<dbReference type="WBParaSite" id="jg13752">
    <property type="protein sequence ID" value="jg13752"/>
    <property type="gene ID" value="jg13752"/>
</dbReference>
<proteinExistence type="predicted"/>
<protein>
    <submittedName>
        <fullName evidence="3">Uncharacterized protein</fullName>
    </submittedName>
</protein>
<feature type="compositionally biased region" description="Polar residues" evidence="1">
    <location>
        <begin position="70"/>
        <end position="82"/>
    </location>
</feature>
<dbReference type="AlphaFoldDB" id="A0A915CYY5"/>
<feature type="region of interest" description="Disordered" evidence="1">
    <location>
        <begin position="57"/>
        <end position="82"/>
    </location>
</feature>
<accession>A0A915CYY5</accession>
<organism evidence="2 3">
    <name type="scientific">Ditylenchus dipsaci</name>
    <dbReference type="NCBI Taxonomy" id="166011"/>
    <lineage>
        <taxon>Eukaryota</taxon>
        <taxon>Metazoa</taxon>
        <taxon>Ecdysozoa</taxon>
        <taxon>Nematoda</taxon>
        <taxon>Chromadorea</taxon>
        <taxon>Rhabditida</taxon>
        <taxon>Tylenchina</taxon>
        <taxon>Tylenchomorpha</taxon>
        <taxon>Sphaerularioidea</taxon>
        <taxon>Anguinidae</taxon>
        <taxon>Anguininae</taxon>
        <taxon>Ditylenchus</taxon>
    </lineage>
</organism>
<reference evidence="3" key="1">
    <citation type="submission" date="2022-11" db="UniProtKB">
        <authorList>
            <consortium name="WormBaseParasite"/>
        </authorList>
    </citation>
    <scope>IDENTIFICATION</scope>
</reference>
<sequence length="97" mass="10707">MFASSYQPSLSEALAHPIVLTTKSDVNRPVAGGLSQTELLSMWKRHQDLLRAITRSATATSSQTTESIQKQQLMETDVPRSNVNILPQTKTLACSHR</sequence>
<evidence type="ECO:0000313" key="2">
    <source>
        <dbReference type="Proteomes" id="UP000887574"/>
    </source>
</evidence>
<name>A0A915CYY5_9BILA</name>
<keyword evidence="2" id="KW-1185">Reference proteome</keyword>
<dbReference type="Proteomes" id="UP000887574">
    <property type="component" value="Unplaced"/>
</dbReference>
<evidence type="ECO:0000256" key="1">
    <source>
        <dbReference type="SAM" id="MobiDB-lite"/>
    </source>
</evidence>
<feature type="compositionally biased region" description="Low complexity" evidence="1">
    <location>
        <begin position="57"/>
        <end position="69"/>
    </location>
</feature>